<accession>A0A9J6G009</accession>
<evidence type="ECO:0000256" key="7">
    <source>
        <dbReference type="RuleBase" id="RU361156"/>
    </source>
</evidence>
<protein>
    <recommendedName>
        <fullName evidence="7">Carboxypeptidase</fullName>
        <ecNumber evidence="7">3.4.16.-</ecNumber>
    </recommendedName>
</protein>
<evidence type="ECO:0000256" key="3">
    <source>
        <dbReference type="ARBA" id="ARBA00022670"/>
    </source>
</evidence>
<name>A0A9J6G009_HAELO</name>
<evidence type="ECO:0000313" key="8">
    <source>
        <dbReference type="EMBL" id="KAH9368024.1"/>
    </source>
</evidence>
<dbReference type="PROSITE" id="PS00131">
    <property type="entry name" value="CARBOXYPEPT_SER_SER"/>
    <property type="match status" value="1"/>
</dbReference>
<dbReference type="PANTHER" id="PTHR11802">
    <property type="entry name" value="SERINE PROTEASE FAMILY S10 SERINE CARBOXYPEPTIDASE"/>
    <property type="match status" value="1"/>
</dbReference>
<evidence type="ECO:0000313" key="9">
    <source>
        <dbReference type="Proteomes" id="UP000821853"/>
    </source>
</evidence>
<dbReference type="GO" id="GO:0004185">
    <property type="term" value="F:serine-type carboxypeptidase activity"/>
    <property type="evidence" value="ECO:0007669"/>
    <property type="project" value="UniProtKB-UniRule"/>
</dbReference>
<dbReference type="GO" id="GO:0006508">
    <property type="term" value="P:proteolysis"/>
    <property type="evidence" value="ECO:0007669"/>
    <property type="project" value="UniProtKB-KW"/>
</dbReference>
<reference evidence="8 9" key="1">
    <citation type="journal article" date="2020" name="Cell">
        <title>Large-Scale Comparative Analyses of Tick Genomes Elucidate Their Genetic Diversity and Vector Capacities.</title>
        <authorList>
            <consortium name="Tick Genome and Microbiome Consortium (TIGMIC)"/>
            <person name="Jia N."/>
            <person name="Wang J."/>
            <person name="Shi W."/>
            <person name="Du L."/>
            <person name="Sun Y."/>
            <person name="Zhan W."/>
            <person name="Jiang J.F."/>
            <person name="Wang Q."/>
            <person name="Zhang B."/>
            <person name="Ji P."/>
            <person name="Bell-Sakyi L."/>
            <person name="Cui X.M."/>
            <person name="Yuan T.T."/>
            <person name="Jiang B.G."/>
            <person name="Yang W.F."/>
            <person name="Lam T.T."/>
            <person name="Chang Q.C."/>
            <person name="Ding S.J."/>
            <person name="Wang X.J."/>
            <person name="Zhu J.G."/>
            <person name="Ruan X.D."/>
            <person name="Zhao L."/>
            <person name="Wei J.T."/>
            <person name="Ye R.Z."/>
            <person name="Que T.C."/>
            <person name="Du C.H."/>
            <person name="Zhou Y.H."/>
            <person name="Cheng J.X."/>
            <person name="Dai P.F."/>
            <person name="Guo W.B."/>
            <person name="Han X.H."/>
            <person name="Huang E.J."/>
            <person name="Li L.F."/>
            <person name="Wei W."/>
            <person name="Gao Y.C."/>
            <person name="Liu J.Z."/>
            <person name="Shao H.Z."/>
            <person name="Wang X."/>
            <person name="Wang C.C."/>
            <person name="Yang T.C."/>
            <person name="Huo Q.B."/>
            <person name="Li W."/>
            <person name="Chen H.Y."/>
            <person name="Chen S.E."/>
            <person name="Zhou L.G."/>
            <person name="Ni X.B."/>
            <person name="Tian J.H."/>
            <person name="Sheng Y."/>
            <person name="Liu T."/>
            <person name="Pan Y.S."/>
            <person name="Xia L.Y."/>
            <person name="Li J."/>
            <person name="Zhao F."/>
            <person name="Cao W.C."/>
        </authorList>
    </citation>
    <scope>NUCLEOTIDE SEQUENCE [LARGE SCALE GENOMIC DNA]</scope>
    <source>
        <strain evidence="8">HaeL-2018</strain>
    </source>
</reference>
<dbReference type="Proteomes" id="UP000821853">
    <property type="component" value="Chromosome 2"/>
</dbReference>
<dbReference type="PRINTS" id="PR00724">
    <property type="entry name" value="CRBOXYPTASEC"/>
</dbReference>
<dbReference type="InterPro" id="IPR018202">
    <property type="entry name" value="Ser_caboxypep_ser_AS"/>
</dbReference>
<comment type="similarity">
    <text evidence="1 7">Belongs to the peptidase S10 family.</text>
</comment>
<dbReference type="InterPro" id="IPR001563">
    <property type="entry name" value="Peptidase_S10"/>
</dbReference>
<keyword evidence="4" id="KW-0732">Signal</keyword>
<keyword evidence="6" id="KW-0325">Glycoprotein</keyword>
<evidence type="ECO:0000256" key="2">
    <source>
        <dbReference type="ARBA" id="ARBA00022645"/>
    </source>
</evidence>
<keyword evidence="9" id="KW-1185">Reference proteome</keyword>
<gene>
    <name evidence="8" type="ORF">HPB48_022290</name>
</gene>
<evidence type="ECO:0000256" key="6">
    <source>
        <dbReference type="ARBA" id="ARBA00023180"/>
    </source>
</evidence>
<comment type="caution">
    <text evidence="8">The sequence shown here is derived from an EMBL/GenBank/DDBJ whole genome shotgun (WGS) entry which is preliminary data.</text>
</comment>
<dbReference type="Pfam" id="PF00450">
    <property type="entry name" value="Peptidase_S10"/>
    <property type="match status" value="1"/>
</dbReference>
<sequence length="91" mass="10227">MTWTQRYSVLYVDQPVGTGFSFTDDEAGYARNLTDVGRDMLEFLQQFFTLFDHYNQNEFYITGESYAGAYAVLNARNGTLIDSAGAPSCVL</sequence>
<dbReference type="VEuPathDB" id="VectorBase:HLOH_041015"/>
<organism evidence="8 9">
    <name type="scientific">Haemaphysalis longicornis</name>
    <name type="common">Bush tick</name>
    <dbReference type="NCBI Taxonomy" id="44386"/>
    <lineage>
        <taxon>Eukaryota</taxon>
        <taxon>Metazoa</taxon>
        <taxon>Ecdysozoa</taxon>
        <taxon>Arthropoda</taxon>
        <taxon>Chelicerata</taxon>
        <taxon>Arachnida</taxon>
        <taxon>Acari</taxon>
        <taxon>Parasitiformes</taxon>
        <taxon>Ixodida</taxon>
        <taxon>Ixodoidea</taxon>
        <taxon>Ixodidae</taxon>
        <taxon>Haemaphysalinae</taxon>
        <taxon>Haemaphysalis</taxon>
    </lineage>
</organism>
<keyword evidence="2 7" id="KW-0121">Carboxypeptidase</keyword>
<dbReference type="AlphaFoldDB" id="A0A9J6G009"/>
<dbReference type="SUPFAM" id="SSF53474">
    <property type="entry name" value="alpha/beta-Hydrolases"/>
    <property type="match status" value="1"/>
</dbReference>
<dbReference type="InterPro" id="IPR029058">
    <property type="entry name" value="AB_hydrolase_fold"/>
</dbReference>
<evidence type="ECO:0000256" key="1">
    <source>
        <dbReference type="ARBA" id="ARBA00009431"/>
    </source>
</evidence>
<dbReference type="PANTHER" id="PTHR11802:SF472">
    <property type="entry name" value="SERINE CARBOXYPEPTIDASE CPVL-RELATED"/>
    <property type="match status" value="1"/>
</dbReference>
<keyword evidence="5 7" id="KW-0378">Hydrolase</keyword>
<evidence type="ECO:0000256" key="5">
    <source>
        <dbReference type="ARBA" id="ARBA00022801"/>
    </source>
</evidence>
<dbReference type="Gene3D" id="3.40.50.1820">
    <property type="entry name" value="alpha/beta hydrolase"/>
    <property type="match status" value="1"/>
</dbReference>
<proteinExistence type="inferred from homology"/>
<evidence type="ECO:0000256" key="4">
    <source>
        <dbReference type="ARBA" id="ARBA00022729"/>
    </source>
</evidence>
<dbReference type="EMBL" id="JABSTR010000004">
    <property type="protein sequence ID" value="KAH9368024.1"/>
    <property type="molecule type" value="Genomic_DNA"/>
</dbReference>
<keyword evidence="3 7" id="KW-0645">Protease</keyword>
<dbReference type="EC" id="3.4.16.-" evidence="7"/>
<dbReference type="OrthoDB" id="6428481at2759"/>